<keyword evidence="2" id="KW-1185">Reference proteome</keyword>
<comment type="caution">
    <text evidence="1">The sequence shown here is derived from an EMBL/GenBank/DDBJ whole genome shotgun (WGS) entry which is preliminary data.</text>
</comment>
<dbReference type="Proteomes" id="UP000651475">
    <property type="component" value="Unassembled WGS sequence"/>
</dbReference>
<dbReference type="RefSeq" id="WP_186928852.1">
    <property type="nucleotide sequence ID" value="NZ_JACOOJ010000005.1"/>
</dbReference>
<reference evidence="1 2" key="1">
    <citation type="submission" date="2020-08" db="EMBL/GenBank/DDBJ databases">
        <title>Genome public.</title>
        <authorList>
            <person name="Liu C."/>
            <person name="Sun Q."/>
        </authorList>
    </citation>
    <scope>NUCLEOTIDE SEQUENCE [LARGE SCALE GENOMIC DNA]</scope>
    <source>
        <strain evidence="1 2">NSJ-79</strain>
    </source>
</reference>
<protein>
    <submittedName>
        <fullName evidence="1">Uncharacterized protein</fullName>
    </submittedName>
</protein>
<dbReference type="Pfam" id="PF20244">
    <property type="entry name" value="DUF6599"/>
    <property type="match status" value="1"/>
</dbReference>
<sequence>MNKYLTGLLFFLLIPLTVWGQDPEIKRERVFTGTGLYGFMNGGADQFLEYGVSKLTTRDVVYKGNEYTIDIYEMPTPEDAFGIYSLHVFKCSRADTLGCIDCLAPYQLQAVAGSKYISVVFPSGSAAAQSKVDELIRLYVPMEENGNPRIPETLGITLPYSGKLKLLRGPISVSGTSMSLSNLLEGITYSGVWFIADRPAKGYRALIEVTDPKETETLKKKVAAPDILKAGETYLFIKGCEKETEQDDHGGFGF</sequence>
<accession>A0ABR7DM81</accession>
<evidence type="ECO:0000313" key="2">
    <source>
        <dbReference type="Proteomes" id="UP000651475"/>
    </source>
</evidence>
<proteinExistence type="predicted"/>
<dbReference type="InterPro" id="IPR046534">
    <property type="entry name" value="DUF6599"/>
</dbReference>
<organism evidence="1 2">
    <name type="scientific">Parabacteroides hominis</name>
    <dbReference type="NCBI Taxonomy" id="2763057"/>
    <lineage>
        <taxon>Bacteria</taxon>
        <taxon>Pseudomonadati</taxon>
        <taxon>Bacteroidota</taxon>
        <taxon>Bacteroidia</taxon>
        <taxon>Bacteroidales</taxon>
        <taxon>Tannerellaceae</taxon>
        <taxon>Parabacteroides</taxon>
    </lineage>
</organism>
<dbReference type="EMBL" id="JACOOJ010000005">
    <property type="protein sequence ID" value="MBC5632067.1"/>
    <property type="molecule type" value="Genomic_DNA"/>
</dbReference>
<name>A0ABR7DM81_9BACT</name>
<gene>
    <name evidence="1" type="ORF">H8S65_04670</name>
</gene>
<evidence type="ECO:0000313" key="1">
    <source>
        <dbReference type="EMBL" id="MBC5632067.1"/>
    </source>
</evidence>